<keyword evidence="6 7" id="KW-0413">Isomerase</keyword>
<keyword evidence="5 7" id="KW-0862">Zinc</keyword>
<name>A0A3G9G6E6_9CAUL</name>
<evidence type="ECO:0000313" key="9">
    <source>
        <dbReference type="Proteomes" id="UP000278756"/>
    </source>
</evidence>
<protein>
    <recommendedName>
        <fullName evidence="7">4-deoxy-L-threo-5-hexosulose-uronate ketol-isomerase</fullName>
        <ecNumber evidence="7">5.3.1.17</ecNumber>
    </recommendedName>
    <alternativeName>
        <fullName evidence="7">5-keto-4-deoxyuronate isomerase</fullName>
    </alternativeName>
    <alternativeName>
        <fullName evidence="7">DKI isomerase</fullName>
    </alternativeName>
</protein>
<comment type="catalytic activity">
    <reaction evidence="1 7">
        <text>5-dehydro-4-deoxy-D-glucuronate = 3-deoxy-D-glycero-2,5-hexodiulosonate</text>
        <dbReference type="Rhea" id="RHEA:23896"/>
        <dbReference type="ChEBI" id="CHEBI:17117"/>
        <dbReference type="ChEBI" id="CHEBI:29071"/>
        <dbReference type="EC" id="5.3.1.17"/>
    </reaction>
</comment>
<feature type="binding site" evidence="7">
    <location>
        <position position="200"/>
    </location>
    <ligand>
        <name>Zn(2+)</name>
        <dbReference type="ChEBI" id="CHEBI:29105"/>
    </ligand>
</feature>
<evidence type="ECO:0000256" key="4">
    <source>
        <dbReference type="ARBA" id="ARBA00022723"/>
    </source>
</evidence>
<keyword evidence="8" id="KW-0614">Plasmid</keyword>
<feature type="binding site" evidence="7">
    <location>
        <position position="202"/>
    </location>
    <ligand>
        <name>Zn(2+)</name>
        <dbReference type="ChEBI" id="CHEBI:29105"/>
    </ligand>
</feature>
<dbReference type="AlphaFoldDB" id="A0A3G9G6E6"/>
<evidence type="ECO:0000313" key="8">
    <source>
        <dbReference type="EMBL" id="BBF82760.1"/>
    </source>
</evidence>
<dbReference type="InterPro" id="IPR011051">
    <property type="entry name" value="RmlC_Cupin_sf"/>
</dbReference>
<evidence type="ECO:0000256" key="5">
    <source>
        <dbReference type="ARBA" id="ARBA00022833"/>
    </source>
</evidence>
<dbReference type="CDD" id="cd20491">
    <property type="entry name" value="cupin_KduI_C"/>
    <property type="match status" value="1"/>
</dbReference>
<evidence type="ECO:0000256" key="3">
    <source>
        <dbReference type="ARBA" id="ARBA00008086"/>
    </source>
</evidence>
<dbReference type="CDD" id="cd20294">
    <property type="entry name" value="cupin_KduI_N"/>
    <property type="match status" value="1"/>
</dbReference>
<dbReference type="InterPro" id="IPR027449">
    <property type="entry name" value="KduI_N"/>
</dbReference>
<evidence type="ECO:0000256" key="2">
    <source>
        <dbReference type="ARBA" id="ARBA00005148"/>
    </source>
</evidence>
<reference evidence="9" key="1">
    <citation type="journal article" date="2017" name="Biotechnol. Biofuels">
        <title>Evaluation of environmental bacterial communities as a factor affecting the growth of duckweed Lemna minor.</title>
        <authorList>
            <person name="Ishizawa H."/>
            <person name="Kuroda M."/>
            <person name="Morikawa M."/>
            <person name="Ike M."/>
        </authorList>
    </citation>
    <scope>NUCLEOTIDE SEQUENCE [LARGE SCALE GENOMIC DNA]</scope>
    <source>
        <strain evidence="9">M6</strain>
    </source>
</reference>
<feature type="binding site" evidence="7">
    <location>
        <position position="249"/>
    </location>
    <ligand>
        <name>Zn(2+)</name>
        <dbReference type="ChEBI" id="CHEBI:29105"/>
    </ligand>
</feature>
<dbReference type="InterPro" id="IPR021120">
    <property type="entry name" value="KduI/IolB_isomerase"/>
</dbReference>
<evidence type="ECO:0000256" key="1">
    <source>
        <dbReference type="ARBA" id="ARBA00000552"/>
    </source>
</evidence>
<gene>
    <name evidence="7" type="primary">kduI</name>
    <name evidence="8" type="ORF">EM6_3401</name>
</gene>
<comment type="pathway">
    <text evidence="2 7">Glycan metabolism; pectin degradation; 2-dehydro-3-deoxy-D-gluconate from pectin: step 4/5.</text>
</comment>
<dbReference type="HAMAP" id="MF_00687">
    <property type="entry name" value="KduI"/>
    <property type="match status" value="1"/>
</dbReference>
<dbReference type="PANTHER" id="PTHR38461:SF1">
    <property type="entry name" value="4-DEOXY-L-THREO-5-HEXOSULOSE-URONATE KETOL-ISOMERASE"/>
    <property type="match status" value="1"/>
</dbReference>
<geneLocation type="plasmid" evidence="9">
    <name>pasem-1 dna</name>
</geneLocation>
<dbReference type="Gene3D" id="2.60.120.10">
    <property type="entry name" value="Jelly Rolls"/>
    <property type="match status" value="1"/>
</dbReference>
<dbReference type="PANTHER" id="PTHR38461">
    <property type="entry name" value="4-DEOXY-L-THREO-5-HEXOSULOSE-URONATE KETOL-ISOMERASE"/>
    <property type="match status" value="1"/>
</dbReference>
<dbReference type="EMBL" id="AP018829">
    <property type="protein sequence ID" value="BBF82760.1"/>
    <property type="molecule type" value="Genomic_DNA"/>
</dbReference>
<comment type="similarity">
    <text evidence="3 7">Belongs to the KduI family.</text>
</comment>
<dbReference type="OrthoDB" id="9770644at2"/>
<comment type="cofactor">
    <cofactor evidence="7">
        <name>Zn(2+)</name>
        <dbReference type="ChEBI" id="CHEBI:29105"/>
    </cofactor>
    <text evidence="7">Binds 1 zinc ion per subunit.</text>
</comment>
<proteinExistence type="inferred from homology"/>
<dbReference type="NCBIfam" id="NF002091">
    <property type="entry name" value="PRK00924.1"/>
    <property type="match status" value="1"/>
</dbReference>
<comment type="function">
    <text evidence="7">Catalyzes the isomerization of 5-dehydro-4-deoxy-D-glucuronate to 3-deoxy-D-glycero-2,5-hexodiulosonate.</text>
</comment>
<dbReference type="Pfam" id="PF04962">
    <property type="entry name" value="KduI"/>
    <property type="match status" value="1"/>
</dbReference>
<dbReference type="SUPFAM" id="SSF51182">
    <property type="entry name" value="RmlC-like cupins"/>
    <property type="match status" value="1"/>
</dbReference>
<dbReference type="Gene3D" id="2.60.120.520">
    <property type="entry name" value="pectin degrading enzyme 5-keto 4- deoxyuronate isomerase, domain 1"/>
    <property type="match status" value="1"/>
</dbReference>
<dbReference type="InterPro" id="IPR014710">
    <property type="entry name" value="RmlC-like_jellyroll"/>
</dbReference>
<accession>A0A3G9G6E6</accession>
<dbReference type="PIRSF" id="PIRSF006625">
    <property type="entry name" value="KduI"/>
    <property type="match status" value="1"/>
</dbReference>
<dbReference type="GO" id="GO:0008270">
    <property type="term" value="F:zinc ion binding"/>
    <property type="evidence" value="ECO:0007669"/>
    <property type="project" value="UniProtKB-UniRule"/>
</dbReference>
<dbReference type="InterPro" id="IPR007045">
    <property type="entry name" value="KduI"/>
</dbReference>
<dbReference type="GO" id="GO:0045490">
    <property type="term" value="P:pectin catabolic process"/>
    <property type="evidence" value="ECO:0007669"/>
    <property type="project" value="UniProtKB-UniRule"/>
</dbReference>
<feature type="binding site" evidence="7">
    <location>
        <position position="207"/>
    </location>
    <ligand>
        <name>Zn(2+)</name>
        <dbReference type="ChEBI" id="CHEBI:29105"/>
    </ligand>
</feature>
<dbReference type="GO" id="GO:0019698">
    <property type="term" value="P:D-galacturonate catabolic process"/>
    <property type="evidence" value="ECO:0007669"/>
    <property type="project" value="TreeGrafter"/>
</dbReference>
<dbReference type="GO" id="GO:0042840">
    <property type="term" value="P:D-glucuronate catabolic process"/>
    <property type="evidence" value="ECO:0007669"/>
    <property type="project" value="TreeGrafter"/>
</dbReference>
<evidence type="ECO:0000256" key="7">
    <source>
        <dbReference type="HAMAP-Rule" id="MF_00687"/>
    </source>
</evidence>
<evidence type="ECO:0000256" key="6">
    <source>
        <dbReference type="ARBA" id="ARBA00023235"/>
    </source>
</evidence>
<dbReference type="Proteomes" id="UP000278756">
    <property type="component" value="Plasmid pASEM-1"/>
</dbReference>
<dbReference type="GO" id="GO:0008697">
    <property type="term" value="F:4-deoxy-L-threo-5-hexosulose-uronate ketol-isomerase activity"/>
    <property type="evidence" value="ECO:0007669"/>
    <property type="project" value="UniProtKB-UniRule"/>
</dbReference>
<dbReference type="RefSeq" id="WP_126424374.1">
    <property type="nucleotide sequence ID" value="NZ_AP018829.1"/>
</dbReference>
<keyword evidence="4 7" id="KW-0479">Metal-binding</keyword>
<dbReference type="EC" id="5.3.1.17" evidence="7"/>
<reference evidence="9" key="2">
    <citation type="journal article" date="2017" name="Plant Physiol. Biochem.">
        <title>Differential oxidative and antioxidative response of duckweed Lemna minor toward plant growth promoting/inhibiting bacteria.</title>
        <authorList>
            <person name="Ishizawa H."/>
            <person name="Kuroda M."/>
            <person name="Morikawa M."/>
            <person name="Ike M."/>
        </authorList>
    </citation>
    <scope>NUCLEOTIDE SEQUENCE [LARGE SCALE GENOMIC DNA]</scope>
    <source>
        <strain evidence="9">M6</strain>
    </source>
</reference>
<sequence length="282" mass="31124">MFEKTYYATHPDQLALADTQDLRDRYLIRGLFAPEAVRFNYLHQERLVIGGAAPVQQRVALPEVSEPTSAAGSSFLARREMGVVNVGSGAGVVRVEGVAYALSPLDALYIGADTGEVTFESVDAASPARFYLASTPSHFSYPTQHIPLSGSHPLERGSLQTSNERIIHQLIVPRVCRSAQLLMGLTLLKPGNVWNTMPPHLHDRRSEAYFYFQMGESDRVFHFMGQPGYTRHLVCANEDAIICPPWSIHCGAGTSNYAFIWAMGGENLDYGDFSELDLCQLA</sequence>
<dbReference type="UniPathway" id="UPA00545">
    <property type="reaction ID" value="UER00826"/>
</dbReference>
<organism evidence="8 9">
    <name type="scientific">Asticcacaulis excentricus</name>
    <dbReference type="NCBI Taxonomy" id="78587"/>
    <lineage>
        <taxon>Bacteria</taxon>
        <taxon>Pseudomonadati</taxon>
        <taxon>Pseudomonadota</taxon>
        <taxon>Alphaproteobacteria</taxon>
        <taxon>Caulobacterales</taxon>
        <taxon>Caulobacteraceae</taxon>
        <taxon>Asticcacaulis</taxon>
    </lineage>
</organism>